<reference evidence="2 3" key="1">
    <citation type="submission" date="2020-07" db="EMBL/GenBank/DDBJ databases">
        <title>Telomere length de novo assembly of all 7 chromosomes of the fungus, Metarhizium brunneum, using a novel assembly pipeline.</title>
        <authorList>
            <person name="Saud z."/>
            <person name="Kortsinoglou A."/>
            <person name="Kouvelis V.N."/>
            <person name="Butt T.M."/>
        </authorList>
    </citation>
    <scope>NUCLEOTIDE SEQUENCE [LARGE SCALE GENOMIC DNA]</scope>
    <source>
        <strain evidence="2 3">4556</strain>
    </source>
</reference>
<dbReference type="AlphaFoldDB" id="A0A7D5YUK0"/>
<gene>
    <name evidence="2" type="ORF">G6M90_00g056760</name>
</gene>
<organism evidence="2 3">
    <name type="scientific">Metarhizium brunneum</name>
    <dbReference type="NCBI Taxonomy" id="500148"/>
    <lineage>
        <taxon>Eukaryota</taxon>
        <taxon>Fungi</taxon>
        <taxon>Dikarya</taxon>
        <taxon>Ascomycota</taxon>
        <taxon>Pezizomycotina</taxon>
        <taxon>Sordariomycetes</taxon>
        <taxon>Hypocreomycetidae</taxon>
        <taxon>Hypocreales</taxon>
        <taxon>Clavicipitaceae</taxon>
        <taxon>Metarhizium</taxon>
    </lineage>
</organism>
<protein>
    <submittedName>
        <fullName evidence="2">Uncharacterized protein</fullName>
    </submittedName>
</protein>
<evidence type="ECO:0000313" key="2">
    <source>
        <dbReference type="EMBL" id="QLI69461.1"/>
    </source>
</evidence>
<sequence length="42" mass="4896">MPLTTEEKGEADKPPKPKKNIREYFEKIIEAEMTKDESDAEE</sequence>
<name>A0A7D5YUK0_9HYPO</name>
<dbReference type="RefSeq" id="XP_065986807.1">
    <property type="nucleotide sequence ID" value="XM_066130624.1"/>
</dbReference>
<proteinExistence type="predicted"/>
<feature type="region of interest" description="Disordered" evidence="1">
    <location>
        <begin position="1"/>
        <end position="22"/>
    </location>
</feature>
<dbReference type="EMBL" id="CP058934">
    <property type="protein sequence ID" value="QLI69461.1"/>
    <property type="molecule type" value="Genomic_DNA"/>
</dbReference>
<dbReference type="KEGG" id="mbrn:90967803"/>
<dbReference type="GeneID" id="90967803"/>
<accession>A0A7D5YUK0</accession>
<keyword evidence="3" id="KW-1185">Reference proteome</keyword>
<evidence type="ECO:0000256" key="1">
    <source>
        <dbReference type="SAM" id="MobiDB-lite"/>
    </source>
</evidence>
<dbReference type="Proteomes" id="UP000510686">
    <property type="component" value="Chromosome 3"/>
</dbReference>
<evidence type="ECO:0000313" key="3">
    <source>
        <dbReference type="Proteomes" id="UP000510686"/>
    </source>
</evidence>